<gene>
    <name evidence="1" type="ORF">K1W69_09835</name>
</gene>
<sequence length="301" mass="34631">MSAKNPEKRTAVITASYSNDLERCRLLCESLDANLLGKWRHYILVESADVEMFRSLESPHREIINERDILPRWIRPFNDPVSRRHKRVWLSPYTMPLRGWHIQQLRRFGIGRMIDEDLLFSADSDVVLVRKFDPVLLWAGDNIRFYRRDNAIDATMQEHVDWSLQAGKVLHLDKAREAPPFHDYINTLIGWRRDTLLGLLDHVERVNGMHWARAIARNRRISECTIYGRYVDDVLAGAGHNPDPRPLCHVMWNAGEEGGKPDDLSNFAAALEPGQVGVGIQSFIGHDINEIRKSLAIGTVR</sequence>
<evidence type="ECO:0000313" key="2">
    <source>
        <dbReference type="Proteomes" id="UP001196509"/>
    </source>
</evidence>
<dbReference type="RefSeq" id="WP_220228190.1">
    <property type="nucleotide sequence ID" value="NZ_JAICBX010000002.1"/>
</dbReference>
<dbReference type="InterPro" id="IPR045499">
    <property type="entry name" value="DUF6492"/>
</dbReference>
<organism evidence="1 2">
    <name type="scientific">Flavimaribacter sediminis</name>
    <dbReference type="NCBI Taxonomy" id="2865987"/>
    <lineage>
        <taxon>Bacteria</taxon>
        <taxon>Pseudomonadati</taxon>
        <taxon>Pseudomonadota</taxon>
        <taxon>Alphaproteobacteria</taxon>
        <taxon>Hyphomicrobiales</taxon>
        <taxon>Rhizobiaceae</taxon>
        <taxon>Flavimaribacter</taxon>
    </lineage>
</organism>
<reference evidence="1" key="1">
    <citation type="submission" date="2021-08" db="EMBL/GenBank/DDBJ databases">
        <title>Hoeflea bacterium WL0058 sp. nov., isolated from the sediment.</title>
        <authorList>
            <person name="Wang L."/>
            <person name="Zhang D."/>
        </authorList>
    </citation>
    <scope>NUCLEOTIDE SEQUENCE</scope>
    <source>
        <strain evidence="1">WL0058</strain>
    </source>
</reference>
<keyword evidence="2" id="KW-1185">Reference proteome</keyword>
<protein>
    <submittedName>
        <fullName evidence="1">Uncharacterized protein</fullName>
    </submittedName>
</protein>
<dbReference type="Proteomes" id="UP001196509">
    <property type="component" value="Unassembled WGS sequence"/>
</dbReference>
<dbReference type="Pfam" id="PF20102">
    <property type="entry name" value="DUF6492"/>
    <property type="match status" value="1"/>
</dbReference>
<evidence type="ECO:0000313" key="1">
    <source>
        <dbReference type="EMBL" id="MBW8637488.1"/>
    </source>
</evidence>
<dbReference type="AlphaFoldDB" id="A0AAE2ZJ67"/>
<dbReference type="EMBL" id="JAICBX010000002">
    <property type="protein sequence ID" value="MBW8637488.1"/>
    <property type="molecule type" value="Genomic_DNA"/>
</dbReference>
<accession>A0AAE2ZJ67</accession>
<comment type="caution">
    <text evidence="1">The sequence shown here is derived from an EMBL/GenBank/DDBJ whole genome shotgun (WGS) entry which is preliminary data.</text>
</comment>
<proteinExistence type="predicted"/>
<name>A0AAE2ZJ67_9HYPH</name>